<dbReference type="EMBL" id="BMYU01000013">
    <property type="protein sequence ID" value="GGX54105.1"/>
    <property type="molecule type" value="Genomic_DNA"/>
</dbReference>
<proteinExistence type="predicted"/>
<evidence type="ECO:0000313" key="4">
    <source>
        <dbReference type="Proteomes" id="UP000653343"/>
    </source>
</evidence>
<reference evidence="4" key="1">
    <citation type="journal article" date="2019" name="Int. J. Syst. Evol. Microbiol.">
        <title>The Global Catalogue of Microorganisms (GCM) 10K type strain sequencing project: providing services to taxonomists for standard genome sequencing and annotation.</title>
        <authorList>
            <consortium name="The Broad Institute Genomics Platform"/>
            <consortium name="The Broad Institute Genome Sequencing Center for Infectious Disease"/>
            <person name="Wu L."/>
            <person name="Ma J."/>
        </authorList>
    </citation>
    <scope>NUCLEOTIDE SEQUENCE [LARGE SCALE GENOMIC DNA]</scope>
    <source>
        <strain evidence="4">KCTC 23917</strain>
    </source>
</reference>
<dbReference type="Proteomes" id="UP000653343">
    <property type="component" value="Unassembled WGS sequence"/>
</dbReference>
<dbReference type="RefSeq" id="WP_229793262.1">
    <property type="nucleotide sequence ID" value="NZ_BMYU01000013.1"/>
</dbReference>
<gene>
    <name evidence="3" type="ORF">GCM10010946_35970</name>
</gene>
<dbReference type="PROSITE" id="PS50110">
    <property type="entry name" value="RESPONSE_REGULATORY"/>
    <property type="match status" value="1"/>
</dbReference>
<dbReference type="Pfam" id="PF00072">
    <property type="entry name" value="Response_reg"/>
    <property type="match status" value="1"/>
</dbReference>
<dbReference type="InterPro" id="IPR001789">
    <property type="entry name" value="Sig_transdc_resp-reg_receiver"/>
</dbReference>
<dbReference type="InterPro" id="IPR011006">
    <property type="entry name" value="CheY-like_superfamily"/>
</dbReference>
<accession>A0ABQ2Y2S3</accession>
<keyword evidence="1" id="KW-0597">Phosphoprotein</keyword>
<evidence type="ECO:0000256" key="1">
    <source>
        <dbReference type="PROSITE-ProRule" id="PRU00169"/>
    </source>
</evidence>
<feature type="domain" description="Response regulatory" evidence="2">
    <location>
        <begin position="2"/>
        <end position="66"/>
    </location>
</feature>
<protein>
    <recommendedName>
        <fullName evidence="2">Response regulatory domain-containing protein</fullName>
    </recommendedName>
</protein>
<dbReference type="Gene3D" id="3.40.50.2300">
    <property type="match status" value="1"/>
</dbReference>
<dbReference type="SUPFAM" id="SSF52172">
    <property type="entry name" value="CheY-like"/>
    <property type="match status" value="1"/>
</dbReference>
<keyword evidence="4" id="KW-1185">Reference proteome</keyword>
<evidence type="ECO:0000313" key="3">
    <source>
        <dbReference type="EMBL" id="GGX54105.1"/>
    </source>
</evidence>
<evidence type="ECO:0000259" key="2">
    <source>
        <dbReference type="PROSITE" id="PS50110"/>
    </source>
</evidence>
<feature type="modified residue" description="4-aspartylphosphate" evidence="1">
    <location>
        <position position="53"/>
    </location>
</feature>
<sequence length="66" mass="7516">MRAIVVEDSRLAREGLIRMLSQYSDITLIGQAENIQRAREIIDAERPELLFLDIHMPGGTCFSLLE</sequence>
<comment type="caution">
    <text evidence="3">The sequence shown here is derived from an EMBL/GenBank/DDBJ whole genome shotgun (WGS) entry which is preliminary data.</text>
</comment>
<name>A0ABQ2Y2S3_9BURK</name>
<organism evidence="3 4">
    <name type="scientific">Undibacterium squillarum</name>
    <dbReference type="NCBI Taxonomy" id="1131567"/>
    <lineage>
        <taxon>Bacteria</taxon>
        <taxon>Pseudomonadati</taxon>
        <taxon>Pseudomonadota</taxon>
        <taxon>Betaproteobacteria</taxon>
        <taxon>Burkholderiales</taxon>
        <taxon>Oxalobacteraceae</taxon>
        <taxon>Undibacterium</taxon>
    </lineage>
</organism>